<dbReference type="AlphaFoldDB" id="G8PCY3"/>
<name>G8PCY3_PEDCP</name>
<dbReference type="Proteomes" id="UP000005444">
    <property type="component" value="Chromosome"/>
</dbReference>
<dbReference type="Pfam" id="PF00753">
    <property type="entry name" value="Lactamase_B"/>
    <property type="match status" value="1"/>
</dbReference>
<feature type="transmembrane region" description="Helical" evidence="6">
    <location>
        <begin position="452"/>
        <end position="470"/>
    </location>
</feature>
<dbReference type="InterPro" id="IPR052159">
    <property type="entry name" value="Competence_DNA_uptake"/>
</dbReference>
<evidence type="ECO:0000256" key="1">
    <source>
        <dbReference type="ARBA" id="ARBA00004651"/>
    </source>
</evidence>
<evidence type="ECO:0000256" key="5">
    <source>
        <dbReference type="ARBA" id="ARBA00023136"/>
    </source>
</evidence>
<dbReference type="InterPro" id="IPR035681">
    <property type="entry name" value="ComA-like_MBL"/>
</dbReference>
<feature type="transmembrane region" description="Helical" evidence="6">
    <location>
        <begin position="308"/>
        <end position="333"/>
    </location>
</feature>
<comment type="subcellular location">
    <subcellularLocation>
        <location evidence="1">Cell membrane</location>
        <topology evidence="1">Multi-pass membrane protein</topology>
    </subcellularLocation>
</comment>
<dbReference type="NCBIfam" id="TIGR00361">
    <property type="entry name" value="ComEC_Rec2"/>
    <property type="match status" value="1"/>
</dbReference>
<dbReference type="STRING" id="701521.PECL_845"/>
<evidence type="ECO:0000256" key="3">
    <source>
        <dbReference type="ARBA" id="ARBA00022692"/>
    </source>
</evidence>
<dbReference type="Gene3D" id="3.60.15.10">
    <property type="entry name" value="Ribonuclease Z/Hydroxyacylglutathione hydrolase-like"/>
    <property type="match status" value="1"/>
</dbReference>
<feature type="transmembrane region" description="Helical" evidence="6">
    <location>
        <begin position="7"/>
        <end position="26"/>
    </location>
</feature>
<evidence type="ECO:0000256" key="6">
    <source>
        <dbReference type="SAM" id="Phobius"/>
    </source>
</evidence>
<dbReference type="InterPro" id="IPR036866">
    <property type="entry name" value="RibonucZ/Hydroxyglut_hydro"/>
</dbReference>
<feature type="transmembrane region" description="Helical" evidence="6">
    <location>
        <begin position="370"/>
        <end position="403"/>
    </location>
</feature>
<dbReference type="InterPro" id="IPR004797">
    <property type="entry name" value="Competence_ComEC/Rec2"/>
</dbReference>
<evidence type="ECO:0000256" key="2">
    <source>
        <dbReference type="ARBA" id="ARBA00022475"/>
    </source>
</evidence>
<sequence length="739" mass="83838">MLVLGFYFSHKVIFAILGIAWIVRAVCLRSKLILIAMLLTSGMAIFVCHRVNKNIEVGKALVGKKVEHLRIKAETDQVKIDGDQFIIRGVKNDLTGLPIMIYGSLNNINEKYFLSQNRPLFLKLNGVVGVPVSPTNFNQSDSRIFSYSKGVFLTLEKAKIDRMQIRQTFSIVDWLHCFREKLVLRCNSFEEPIRGYVLGAVLGYQDEFMQQNSEKYKNTGIIHLFCISGLHVFFLVDGLKALFRRLRITKETSESLLLVLVPIYYVIGGGSTSLLRCISIVWINTFCSRFRLKQRNIDTWGLVLLINMYLNPFVLFCLGGQLSYLLSLILITLKFKNKVYQSIALFLVEIPSLLYFTYQVNILTVLFNLIFIPIFSVIILPCAICLLLVPGLNIVLGLPIIFFEVLIKMAEKMPGLILVGKPHANVVILLFIITLKLVTIDQNIKTYKQISGLAFVLYSCVYMLLHLVPYGEVSFFDVGQGDCILIREPFNRRISLIDTGGRVGFVKNGWKKRQKIEVPQANRTSVNYLKSLGISQIDNLCLTHQDVDHIGDTGTICKNFRVKRLIIGDGMLDSLGFKDKVKSVINRKTSIKSVKSGFIVRNFPFQVLYPEKKGKGANEDSLALIGTFGKQKFLFTGDLDQNGEKRMMEMYPELKVDVFKLGHHGSRTSNSDAVFDIAGPHVTITSAGRKNRFGHPHKETIEKIKKHHILNYSTQTSGMISYRYFENDSGRWITKFKGN</sequence>
<dbReference type="CDD" id="cd07731">
    <property type="entry name" value="ComA-like_MBL-fold"/>
    <property type="match status" value="1"/>
</dbReference>
<dbReference type="KEGG" id="pce:PECL_845"/>
<dbReference type="PATRIC" id="fig|701521.8.peg.797"/>
<reference evidence="9 10" key="1">
    <citation type="journal article" date="2012" name="J. Bacteriol.">
        <title>Complete Genome Sequence of the Beer Spoilage Organism Pediococcus claussenii ATCC BAA-344T.</title>
        <authorList>
            <person name="Pittet V."/>
            <person name="Abegunde T."/>
            <person name="Marfleet T."/>
            <person name="Haakensen M."/>
            <person name="Morrow K."/>
            <person name="Jayaprakash T."/>
            <person name="Schroeder K."/>
            <person name="Trost B."/>
            <person name="Byrns S."/>
            <person name="Bergsveinson J."/>
            <person name="Kusalik A."/>
            <person name="Ziola B."/>
        </authorList>
    </citation>
    <scope>NUCLEOTIDE SEQUENCE [LARGE SCALE GENOMIC DNA]</scope>
    <source>
        <strain evidence="9 10">ATCC BAA-344</strain>
    </source>
</reference>
<dbReference type="SUPFAM" id="SSF56281">
    <property type="entry name" value="Metallo-hydrolase/oxidoreductase"/>
    <property type="match status" value="1"/>
</dbReference>
<dbReference type="NCBIfam" id="TIGR00360">
    <property type="entry name" value="ComEC_N-term"/>
    <property type="match status" value="1"/>
</dbReference>
<keyword evidence="3 6" id="KW-0812">Transmembrane</keyword>
<dbReference type="GO" id="GO:0005886">
    <property type="term" value="C:plasma membrane"/>
    <property type="evidence" value="ECO:0007669"/>
    <property type="project" value="UniProtKB-SubCell"/>
</dbReference>
<evidence type="ECO:0000259" key="8">
    <source>
        <dbReference type="Pfam" id="PF03772"/>
    </source>
</evidence>
<dbReference type="GO" id="GO:0030420">
    <property type="term" value="P:establishment of competence for transformation"/>
    <property type="evidence" value="ECO:0007669"/>
    <property type="project" value="InterPro"/>
</dbReference>
<dbReference type="PANTHER" id="PTHR30619:SF7">
    <property type="entry name" value="BETA-LACTAMASE DOMAIN PROTEIN"/>
    <property type="match status" value="1"/>
</dbReference>
<dbReference type="EMBL" id="CP003137">
    <property type="protein sequence ID" value="AEV95118.1"/>
    <property type="molecule type" value="Genomic_DNA"/>
</dbReference>
<accession>G8PCY3</accession>
<feature type="transmembrane region" description="Helical" evidence="6">
    <location>
        <begin position="423"/>
        <end position="440"/>
    </location>
</feature>
<keyword evidence="10" id="KW-1185">Reference proteome</keyword>
<proteinExistence type="predicted"/>
<evidence type="ECO:0000313" key="10">
    <source>
        <dbReference type="Proteomes" id="UP000005444"/>
    </source>
</evidence>
<dbReference type="InterPro" id="IPR004477">
    <property type="entry name" value="ComEC_N"/>
</dbReference>
<evidence type="ECO:0000256" key="4">
    <source>
        <dbReference type="ARBA" id="ARBA00022989"/>
    </source>
</evidence>
<dbReference type="PANTHER" id="PTHR30619">
    <property type="entry name" value="DNA INTERNALIZATION/COMPETENCE PROTEIN COMEC/REC2"/>
    <property type="match status" value="1"/>
</dbReference>
<dbReference type="eggNOG" id="COG2333">
    <property type="taxonomic scope" value="Bacteria"/>
</dbReference>
<protein>
    <submittedName>
        <fullName evidence="9">DNA internalization-related competence protein ComEC/Rec2</fullName>
    </submittedName>
</protein>
<dbReference type="Pfam" id="PF03772">
    <property type="entry name" value="Competence"/>
    <property type="match status" value="1"/>
</dbReference>
<evidence type="ECO:0000259" key="7">
    <source>
        <dbReference type="Pfam" id="PF00753"/>
    </source>
</evidence>
<feature type="transmembrane region" description="Helical" evidence="6">
    <location>
        <begin position="221"/>
        <end position="243"/>
    </location>
</feature>
<keyword evidence="4 6" id="KW-1133">Transmembrane helix</keyword>
<feature type="transmembrane region" description="Helical" evidence="6">
    <location>
        <begin position="263"/>
        <end position="287"/>
    </location>
</feature>
<feature type="transmembrane region" description="Helical" evidence="6">
    <location>
        <begin position="32"/>
        <end position="51"/>
    </location>
</feature>
<evidence type="ECO:0000313" key="9">
    <source>
        <dbReference type="EMBL" id="AEV95118.1"/>
    </source>
</evidence>
<feature type="domain" description="Metallo-beta-lactamase" evidence="7">
    <location>
        <begin position="477"/>
        <end position="686"/>
    </location>
</feature>
<dbReference type="eggNOG" id="COG0658">
    <property type="taxonomic scope" value="Bacteria"/>
</dbReference>
<feature type="domain" description="ComEC/Rec2-related protein" evidence="8">
    <location>
        <begin position="201"/>
        <end position="435"/>
    </location>
</feature>
<gene>
    <name evidence="9" type="ordered locus">PECL_845</name>
</gene>
<keyword evidence="5 6" id="KW-0472">Membrane</keyword>
<dbReference type="InterPro" id="IPR001279">
    <property type="entry name" value="Metallo-B-lactamas"/>
</dbReference>
<organism evidence="9 10">
    <name type="scientific">Pediococcus claussenii (strain ATCC BAA-344 / DSM 14800 / JCM 18046 / KCTC 3811 / LMG 21948 / P06)</name>
    <dbReference type="NCBI Taxonomy" id="701521"/>
    <lineage>
        <taxon>Bacteria</taxon>
        <taxon>Bacillati</taxon>
        <taxon>Bacillota</taxon>
        <taxon>Bacilli</taxon>
        <taxon>Lactobacillales</taxon>
        <taxon>Lactobacillaceae</taxon>
        <taxon>Pediococcus</taxon>
    </lineage>
</organism>
<dbReference type="HOGENOM" id="CLU_010363_2_3_9"/>
<keyword evidence="2" id="KW-1003">Cell membrane</keyword>